<dbReference type="GO" id="GO:0016301">
    <property type="term" value="F:kinase activity"/>
    <property type="evidence" value="ECO:0007669"/>
    <property type="project" value="UniProtKB-KW"/>
</dbReference>
<evidence type="ECO:0000259" key="1">
    <source>
        <dbReference type="Pfam" id="PF01636"/>
    </source>
</evidence>
<keyword evidence="2" id="KW-0418">Kinase</keyword>
<dbReference type="Proteomes" id="UP000292957">
    <property type="component" value="Unassembled WGS sequence"/>
</dbReference>
<dbReference type="OrthoDB" id="2831558at2759"/>
<name>A0A4Q9MNP2_9APHY</name>
<sequence length="584" mass="66464">MLCARSTRLVVDLLAVSVSPSLRRPRSSLRSLYSYVSGSITRWAPRHASSVMAHSRDDLFDYTSGRWIINDALRHAERRRVFNVDGLCRLAAQSVDRSPDDIIDLTKLAEGGFNRTFLITMRDGFQMVARIPYPATVPKDLAVASEAATMALLRSSGLPVPEVYGYSPVPDNAAETEYIFMEFVKGTTLSDVWFDLEEEEIVPVMRQVVEFESKMMSISFPAGGSLYYAHDLEKLVGRPGIPLEDERFCVGPDTTLRLWYGRRSQLDVDRGPYENAQAALAAPAYKELAYLERFGRPLLPFQRWRREAYRYQEQPPSDHIENLNRYLLIALSLVPKNPALGRFCIRHPDLQPGNIIVSRSADSTWRVVGLLDWQHAPILPLFLLAGLPQRFQNYDDPVSQYMTQPSLPKDFDDLSESKKSGAKEVYRRRLVHYYYVKNTVEYNKVHHAALKDPMGTLRRRLFGHASDPWEGETLALKVDLIEATENWETLTGGGAPCPVAFEAEDVRETMKLDEEQRDSDEAFQGLRNVIGFGSEGWVPTERYEEVMARSKQMKEGALAIATPEERPEIVGHWPMDDMDEEPYM</sequence>
<dbReference type="Gene3D" id="3.30.200.20">
    <property type="entry name" value="Phosphorylase Kinase, domain 1"/>
    <property type="match status" value="1"/>
</dbReference>
<dbReference type="PANTHER" id="PTHR36091:SF2">
    <property type="entry name" value="AMINOGLYCOSIDE PHOSPHOTRANSFERASE DOMAIN-CONTAINING PROTEIN"/>
    <property type="match status" value="1"/>
</dbReference>
<proteinExistence type="predicted"/>
<feature type="domain" description="Aminoglycoside phosphotransferase" evidence="1">
    <location>
        <begin position="105"/>
        <end position="376"/>
    </location>
</feature>
<dbReference type="PANTHER" id="PTHR36091">
    <property type="entry name" value="ALTERED INHERITANCE OF MITOCHONDRIA PROTEIN 9, MITOCHONDRIAL"/>
    <property type="match status" value="1"/>
</dbReference>
<dbReference type="GO" id="GO:0005739">
    <property type="term" value="C:mitochondrion"/>
    <property type="evidence" value="ECO:0007669"/>
    <property type="project" value="TreeGrafter"/>
</dbReference>
<accession>A0A4Q9MNP2</accession>
<keyword evidence="2" id="KW-0808">Transferase</keyword>
<dbReference type="EMBL" id="ML143413">
    <property type="protein sequence ID" value="TBU29340.1"/>
    <property type="molecule type" value="Genomic_DNA"/>
</dbReference>
<dbReference type="Pfam" id="PF01636">
    <property type="entry name" value="APH"/>
    <property type="match status" value="1"/>
</dbReference>
<dbReference type="SUPFAM" id="SSF56112">
    <property type="entry name" value="Protein kinase-like (PK-like)"/>
    <property type="match status" value="1"/>
</dbReference>
<dbReference type="InterPro" id="IPR002575">
    <property type="entry name" value="Aminoglycoside_PTrfase"/>
</dbReference>
<gene>
    <name evidence="2" type="ORF">BD311DRAFT_720459</name>
</gene>
<reference evidence="2" key="1">
    <citation type="submission" date="2019-01" db="EMBL/GenBank/DDBJ databases">
        <title>Draft genome sequences of three monokaryotic isolates of the white-rot basidiomycete fungus Dichomitus squalens.</title>
        <authorList>
            <consortium name="DOE Joint Genome Institute"/>
            <person name="Lopez S.C."/>
            <person name="Andreopoulos B."/>
            <person name="Pangilinan J."/>
            <person name="Lipzen A."/>
            <person name="Riley R."/>
            <person name="Ahrendt S."/>
            <person name="Ng V."/>
            <person name="Barry K."/>
            <person name="Daum C."/>
            <person name="Grigoriev I.V."/>
            <person name="Hilden K.S."/>
            <person name="Makela M.R."/>
            <person name="de Vries R.P."/>
        </authorList>
    </citation>
    <scope>NUCLEOTIDE SEQUENCE [LARGE SCALE GENOMIC DNA]</scope>
    <source>
        <strain evidence="2">OM18370.1</strain>
    </source>
</reference>
<protein>
    <submittedName>
        <fullName evidence="2">Protein kinase subdomain-containing protein PKL/CAK/Fmp29</fullName>
    </submittedName>
</protein>
<evidence type="ECO:0000313" key="2">
    <source>
        <dbReference type="EMBL" id="TBU29340.1"/>
    </source>
</evidence>
<dbReference type="AlphaFoldDB" id="A0A4Q9MNP2"/>
<dbReference type="InterPro" id="IPR011009">
    <property type="entry name" value="Kinase-like_dom_sf"/>
</dbReference>
<dbReference type="Gene3D" id="3.90.1200.10">
    <property type="match status" value="1"/>
</dbReference>
<organism evidence="2">
    <name type="scientific">Dichomitus squalens</name>
    <dbReference type="NCBI Taxonomy" id="114155"/>
    <lineage>
        <taxon>Eukaryota</taxon>
        <taxon>Fungi</taxon>
        <taxon>Dikarya</taxon>
        <taxon>Basidiomycota</taxon>
        <taxon>Agaricomycotina</taxon>
        <taxon>Agaricomycetes</taxon>
        <taxon>Polyporales</taxon>
        <taxon>Polyporaceae</taxon>
        <taxon>Dichomitus</taxon>
    </lineage>
</organism>
<dbReference type="InterPro" id="IPR051035">
    <property type="entry name" value="Mito_inheritance_9"/>
</dbReference>